<reference evidence="9" key="1">
    <citation type="journal article" date="2020" name="Stud. Mycol.">
        <title>101 Dothideomycetes genomes: a test case for predicting lifestyles and emergence of pathogens.</title>
        <authorList>
            <person name="Haridas S."/>
            <person name="Albert R."/>
            <person name="Binder M."/>
            <person name="Bloem J."/>
            <person name="Labutti K."/>
            <person name="Salamov A."/>
            <person name="Andreopoulos B."/>
            <person name="Baker S."/>
            <person name="Barry K."/>
            <person name="Bills G."/>
            <person name="Bluhm B."/>
            <person name="Cannon C."/>
            <person name="Castanera R."/>
            <person name="Culley D."/>
            <person name="Daum C."/>
            <person name="Ezra D."/>
            <person name="Gonzalez J."/>
            <person name="Henrissat B."/>
            <person name="Kuo A."/>
            <person name="Liang C."/>
            <person name="Lipzen A."/>
            <person name="Lutzoni F."/>
            <person name="Magnuson J."/>
            <person name="Mondo S."/>
            <person name="Nolan M."/>
            <person name="Ohm R."/>
            <person name="Pangilinan J."/>
            <person name="Park H.-J."/>
            <person name="Ramirez L."/>
            <person name="Alfaro M."/>
            <person name="Sun H."/>
            <person name="Tritt A."/>
            <person name="Yoshinaga Y."/>
            <person name="Zwiers L.-H."/>
            <person name="Turgeon B."/>
            <person name="Goodwin S."/>
            <person name="Spatafora J."/>
            <person name="Crous P."/>
            <person name="Grigoriev I."/>
        </authorList>
    </citation>
    <scope>NUCLEOTIDE SEQUENCE</scope>
    <source>
        <strain evidence="9">CBS 161.51</strain>
    </source>
</reference>
<dbReference type="AlphaFoldDB" id="A0A6A5T1Q1"/>
<feature type="compositionally biased region" description="Basic and acidic residues" evidence="7">
    <location>
        <begin position="165"/>
        <end position="175"/>
    </location>
</feature>
<proteinExistence type="inferred from homology"/>
<dbReference type="InterPro" id="IPR009044">
    <property type="entry name" value="ssDNA-bd_transcriptional_reg"/>
</dbReference>
<evidence type="ECO:0000256" key="5">
    <source>
        <dbReference type="ARBA" id="ARBA00023163"/>
    </source>
</evidence>
<keyword evidence="3" id="KW-0805">Transcription regulation</keyword>
<feature type="domain" description="Transcriptional coactivator p15 (PC4) C-terminal" evidence="8">
    <location>
        <begin position="66"/>
        <end position="116"/>
    </location>
</feature>
<dbReference type="Gene3D" id="2.30.31.10">
    <property type="entry name" value="Transcriptional Coactivator Pc4, Chain A"/>
    <property type="match status" value="1"/>
</dbReference>
<protein>
    <submittedName>
        <fullName evidence="9">PC4-domain-containing protein</fullName>
    </submittedName>
</protein>
<feature type="compositionally biased region" description="Basic and acidic residues" evidence="7">
    <location>
        <begin position="139"/>
        <end position="156"/>
    </location>
</feature>
<dbReference type="SUPFAM" id="SSF54447">
    <property type="entry name" value="ssDNA-binding transcriptional regulator domain"/>
    <property type="match status" value="1"/>
</dbReference>
<feature type="region of interest" description="Disordered" evidence="7">
    <location>
        <begin position="1"/>
        <end position="66"/>
    </location>
</feature>
<evidence type="ECO:0000256" key="3">
    <source>
        <dbReference type="ARBA" id="ARBA00023015"/>
    </source>
</evidence>
<keyword evidence="10" id="KW-1185">Reference proteome</keyword>
<organism evidence="9 10">
    <name type="scientific">Clathrospora elynae</name>
    <dbReference type="NCBI Taxonomy" id="706981"/>
    <lineage>
        <taxon>Eukaryota</taxon>
        <taxon>Fungi</taxon>
        <taxon>Dikarya</taxon>
        <taxon>Ascomycota</taxon>
        <taxon>Pezizomycotina</taxon>
        <taxon>Dothideomycetes</taxon>
        <taxon>Pleosporomycetidae</taxon>
        <taxon>Pleosporales</taxon>
        <taxon>Diademaceae</taxon>
        <taxon>Clathrospora</taxon>
    </lineage>
</organism>
<dbReference type="InterPro" id="IPR003173">
    <property type="entry name" value="PC4_C"/>
</dbReference>
<accession>A0A6A5T1Q1</accession>
<evidence type="ECO:0000313" key="9">
    <source>
        <dbReference type="EMBL" id="KAF1945599.1"/>
    </source>
</evidence>
<feature type="compositionally biased region" description="Gly residues" evidence="7">
    <location>
        <begin position="1"/>
        <end position="15"/>
    </location>
</feature>
<dbReference type="Pfam" id="PF02229">
    <property type="entry name" value="PC4"/>
    <property type="match status" value="1"/>
</dbReference>
<dbReference type="EMBL" id="ML976008">
    <property type="protein sequence ID" value="KAF1945599.1"/>
    <property type="molecule type" value="Genomic_DNA"/>
</dbReference>
<dbReference type="GO" id="GO:0060261">
    <property type="term" value="P:positive regulation of transcription initiation by RNA polymerase II"/>
    <property type="evidence" value="ECO:0007669"/>
    <property type="project" value="InterPro"/>
</dbReference>
<dbReference type="InterPro" id="IPR045125">
    <property type="entry name" value="Sub1/Tcp4-like"/>
</dbReference>
<name>A0A6A5T1Q1_9PLEO</name>
<keyword evidence="6" id="KW-0539">Nucleus</keyword>
<keyword evidence="4" id="KW-0238">DNA-binding</keyword>
<dbReference type="GO" id="GO:0005634">
    <property type="term" value="C:nucleus"/>
    <property type="evidence" value="ECO:0007669"/>
    <property type="project" value="UniProtKB-SubCell"/>
</dbReference>
<dbReference type="GO" id="GO:0003677">
    <property type="term" value="F:DNA binding"/>
    <property type="evidence" value="ECO:0007669"/>
    <property type="project" value="UniProtKB-KW"/>
</dbReference>
<evidence type="ECO:0000256" key="1">
    <source>
        <dbReference type="ARBA" id="ARBA00004123"/>
    </source>
</evidence>
<evidence type="ECO:0000256" key="7">
    <source>
        <dbReference type="SAM" id="MobiDB-lite"/>
    </source>
</evidence>
<dbReference type="Proteomes" id="UP000800038">
    <property type="component" value="Unassembled WGS sequence"/>
</dbReference>
<dbReference type="OrthoDB" id="2505440at2759"/>
<evidence type="ECO:0000256" key="4">
    <source>
        <dbReference type="ARBA" id="ARBA00023125"/>
    </source>
</evidence>
<comment type="similarity">
    <text evidence="2">Belongs to the transcriptional coactivator PC4 family.</text>
</comment>
<evidence type="ECO:0000313" key="10">
    <source>
        <dbReference type="Proteomes" id="UP000800038"/>
    </source>
</evidence>
<gene>
    <name evidence="9" type="ORF">EJ02DRAFT_368905</name>
</gene>
<dbReference type="GO" id="GO:0003713">
    <property type="term" value="F:transcription coactivator activity"/>
    <property type="evidence" value="ECO:0007669"/>
    <property type="project" value="InterPro"/>
</dbReference>
<evidence type="ECO:0000256" key="6">
    <source>
        <dbReference type="ARBA" id="ARBA00023242"/>
    </source>
</evidence>
<comment type="subcellular location">
    <subcellularLocation>
        <location evidence="1">Nucleus</location>
    </subcellularLocation>
</comment>
<feature type="region of interest" description="Disordered" evidence="7">
    <location>
        <begin position="139"/>
        <end position="175"/>
    </location>
</feature>
<sequence length="175" mass="19038">MTGSKRGGARGGGFKKGFAKKRAASSDDESAPRAGKKAKGDEEDESIPMVPELKKDDDGNAYISLNTSGKRRVTISDYQKSTLVSIREYWVNNDGELKPGKKGISLTIDQYNTLLAAAPLIESALAKKEIEVVRPDYEADLGAKAETAKEDDKEVGEQEAEEVEQVQKVEADEDE</sequence>
<evidence type="ECO:0000259" key="8">
    <source>
        <dbReference type="Pfam" id="PF02229"/>
    </source>
</evidence>
<evidence type="ECO:0000256" key="2">
    <source>
        <dbReference type="ARBA" id="ARBA00009001"/>
    </source>
</evidence>
<dbReference type="PANTHER" id="PTHR13215">
    <property type="entry name" value="RNA POLYMERASE II TRANSCRIPTIONAL COACTIVATOR"/>
    <property type="match status" value="1"/>
</dbReference>
<keyword evidence="5" id="KW-0804">Transcription</keyword>